<proteinExistence type="predicted"/>
<keyword evidence="1" id="KW-0472">Membrane</keyword>
<dbReference type="RefSeq" id="WP_183202738.1">
    <property type="nucleotide sequence ID" value="NZ_BAAAER010000010.1"/>
</dbReference>
<comment type="caution">
    <text evidence="2">The sequence shown here is derived from an EMBL/GenBank/DDBJ whole genome shotgun (WGS) entry which is preliminary data.</text>
</comment>
<feature type="transmembrane region" description="Helical" evidence="1">
    <location>
        <begin position="12"/>
        <end position="30"/>
    </location>
</feature>
<sequence>MLDALGELLPFAVAVAVSPLPIMAVAVLLMSPRARSTTPPFLLGWMAAIATALIGVAAVSRMNSGNEGAGHVAAVVKLLLGGGLVFLAWKEWRARPRRGEPALAPRWLQKIEQMGPLAACAAGFGIFLVNPKNLTVGIASGVLLGTMDLSVASAVPVIGTYVLIAASTVLVPVAAYFAMQDRIRPWLAEVRDWLTQNNAVVMAVVLLLVGAVMVGKGLSGFAAL</sequence>
<dbReference type="InterPro" id="IPR021315">
    <property type="entry name" value="Gap/Sap"/>
</dbReference>
<feature type="transmembrane region" description="Helical" evidence="1">
    <location>
        <begin position="151"/>
        <end position="178"/>
    </location>
</feature>
<evidence type="ECO:0000313" key="3">
    <source>
        <dbReference type="Proteomes" id="UP000529946"/>
    </source>
</evidence>
<keyword evidence="1" id="KW-0812">Transmembrane</keyword>
<dbReference type="Proteomes" id="UP000529946">
    <property type="component" value="Unassembled WGS sequence"/>
</dbReference>
<keyword evidence="1" id="KW-1133">Transmembrane helix</keyword>
<feature type="transmembrane region" description="Helical" evidence="1">
    <location>
        <begin position="42"/>
        <end position="62"/>
    </location>
</feature>
<keyword evidence="3" id="KW-1185">Reference proteome</keyword>
<organism evidence="2 3">
    <name type="scientific">Brevundimonas lenta</name>
    <dbReference type="NCBI Taxonomy" id="424796"/>
    <lineage>
        <taxon>Bacteria</taxon>
        <taxon>Pseudomonadati</taxon>
        <taxon>Pseudomonadota</taxon>
        <taxon>Alphaproteobacteria</taxon>
        <taxon>Caulobacterales</taxon>
        <taxon>Caulobacteraceae</taxon>
        <taxon>Brevundimonas</taxon>
    </lineage>
</organism>
<name>A0A7W6JAU6_9CAUL</name>
<evidence type="ECO:0008006" key="4">
    <source>
        <dbReference type="Google" id="ProtNLM"/>
    </source>
</evidence>
<evidence type="ECO:0000256" key="1">
    <source>
        <dbReference type="SAM" id="Phobius"/>
    </source>
</evidence>
<accession>A0A7W6JAU6</accession>
<protein>
    <recommendedName>
        <fullName evidence="4">GAP family protein</fullName>
    </recommendedName>
</protein>
<dbReference type="EMBL" id="JACIDM010000001">
    <property type="protein sequence ID" value="MBB4081741.1"/>
    <property type="molecule type" value="Genomic_DNA"/>
</dbReference>
<gene>
    <name evidence="2" type="ORF">GGR12_000580</name>
</gene>
<feature type="transmembrane region" description="Helical" evidence="1">
    <location>
        <begin position="114"/>
        <end position="131"/>
    </location>
</feature>
<dbReference type="AlphaFoldDB" id="A0A7W6JAU6"/>
<reference evidence="2 3" key="1">
    <citation type="submission" date="2020-08" db="EMBL/GenBank/DDBJ databases">
        <title>Genomic Encyclopedia of Type Strains, Phase IV (KMG-IV): sequencing the most valuable type-strain genomes for metagenomic binning, comparative biology and taxonomic classification.</title>
        <authorList>
            <person name="Goeker M."/>
        </authorList>
    </citation>
    <scope>NUCLEOTIDE SEQUENCE [LARGE SCALE GENOMIC DNA]</scope>
    <source>
        <strain evidence="2 3">DSM 23960</strain>
    </source>
</reference>
<dbReference type="Pfam" id="PF11139">
    <property type="entry name" value="SfLAP"/>
    <property type="match status" value="1"/>
</dbReference>
<feature type="transmembrane region" description="Helical" evidence="1">
    <location>
        <begin position="199"/>
        <end position="223"/>
    </location>
</feature>
<evidence type="ECO:0000313" key="2">
    <source>
        <dbReference type="EMBL" id="MBB4081741.1"/>
    </source>
</evidence>
<feature type="transmembrane region" description="Helical" evidence="1">
    <location>
        <begin position="68"/>
        <end position="89"/>
    </location>
</feature>